<dbReference type="EMBL" id="JBAPLU010000011">
    <property type="protein sequence ID" value="MEI4272485.1"/>
    <property type="molecule type" value="Genomic_DNA"/>
</dbReference>
<sequence length="87" mass="9855">MPTTRPRHQVTETPEIAAALDRAEQRWPGEPRSRLLIRLIEAGDDASARSEDEKIAARRRAIRETAGKYSGAFPPGYLAELREDWPE</sequence>
<protein>
    <submittedName>
        <fullName evidence="1">Uncharacterized protein</fullName>
    </submittedName>
</protein>
<reference evidence="1 2" key="1">
    <citation type="submission" date="2024-03" db="EMBL/GenBank/DDBJ databases">
        <title>Draft genome sequence of Klenkia sp. LSe6-5.</title>
        <authorList>
            <person name="Duangmal K."/>
            <person name="Chantavorakit T."/>
        </authorList>
    </citation>
    <scope>NUCLEOTIDE SEQUENCE [LARGE SCALE GENOMIC DNA]</scope>
    <source>
        <strain evidence="1 2">LSe6-5</strain>
    </source>
</reference>
<accession>A0ABU8DUF9</accession>
<evidence type="ECO:0000313" key="2">
    <source>
        <dbReference type="Proteomes" id="UP001361570"/>
    </source>
</evidence>
<dbReference type="Proteomes" id="UP001361570">
    <property type="component" value="Unassembled WGS sequence"/>
</dbReference>
<organism evidence="1 2">
    <name type="scientific">Klenkia sesuvii</name>
    <dbReference type="NCBI Taxonomy" id="3103137"/>
    <lineage>
        <taxon>Bacteria</taxon>
        <taxon>Bacillati</taxon>
        <taxon>Actinomycetota</taxon>
        <taxon>Actinomycetes</taxon>
        <taxon>Geodermatophilales</taxon>
        <taxon>Geodermatophilaceae</taxon>
        <taxon>Klenkia</taxon>
    </lineage>
</organism>
<keyword evidence="2" id="KW-1185">Reference proteome</keyword>
<name>A0ABU8DUF9_9ACTN</name>
<dbReference type="RefSeq" id="WP_336404613.1">
    <property type="nucleotide sequence ID" value="NZ_JBAPLU010000011.1"/>
</dbReference>
<proteinExistence type="predicted"/>
<gene>
    <name evidence="1" type="ORF">TEK04_12210</name>
</gene>
<evidence type="ECO:0000313" key="1">
    <source>
        <dbReference type="EMBL" id="MEI4272485.1"/>
    </source>
</evidence>
<comment type="caution">
    <text evidence="1">The sequence shown here is derived from an EMBL/GenBank/DDBJ whole genome shotgun (WGS) entry which is preliminary data.</text>
</comment>